<evidence type="ECO:0000313" key="1">
    <source>
        <dbReference type="EMBL" id="TKC48058.1"/>
    </source>
</evidence>
<protein>
    <submittedName>
        <fullName evidence="1">Uncharacterized protein</fullName>
    </submittedName>
</protein>
<sequence>MCGKKVLDTKNYKQTSV</sequence>
<proteinExistence type="predicted"/>
<evidence type="ECO:0000313" key="2">
    <source>
        <dbReference type="Proteomes" id="UP000308365"/>
    </source>
</evidence>
<dbReference type="Proteomes" id="UP000308365">
    <property type="component" value="Unassembled WGS sequence"/>
</dbReference>
<organism evidence="1 2">
    <name type="scientific">Monodon monoceros</name>
    <name type="common">Narwhal</name>
    <name type="synonym">Ceratodon monodon</name>
    <dbReference type="NCBI Taxonomy" id="40151"/>
    <lineage>
        <taxon>Eukaryota</taxon>
        <taxon>Metazoa</taxon>
        <taxon>Chordata</taxon>
        <taxon>Craniata</taxon>
        <taxon>Vertebrata</taxon>
        <taxon>Euteleostomi</taxon>
        <taxon>Mammalia</taxon>
        <taxon>Eutheria</taxon>
        <taxon>Laurasiatheria</taxon>
        <taxon>Artiodactyla</taxon>
        <taxon>Whippomorpha</taxon>
        <taxon>Cetacea</taxon>
        <taxon>Odontoceti</taxon>
        <taxon>Monodontidae</taxon>
        <taxon>Monodon</taxon>
    </lineage>
</organism>
<gene>
    <name evidence="1" type="ORF">EI555_006339</name>
</gene>
<accession>A0A4U1FEC8</accession>
<reference evidence="2" key="1">
    <citation type="journal article" date="2019" name="IScience">
        <title>Narwhal Genome Reveals Long-Term Low Genetic Diversity despite Current Large Abundance Size.</title>
        <authorList>
            <person name="Westbury M.V."/>
            <person name="Petersen B."/>
            <person name="Garde E."/>
            <person name="Heide-Jorgensen M.P."/>
            <person name="Lorenzen E.D."/>
        </authorList>
    </citation>
    <scope>NUCLEOTIDE SEQUENCE [LARGE SCALE GENOMIC DNA]</scope>
</reference>
<comment type="caution">
    <text evidence="1">The sequence shown here is derived from an EMBL/GenBank/DDBJ whole genome shotgun (WGS) entry which is preliminary data.</text>
</comment>
<dbReference type="EMBL" id="RWIC01000182">
    <property type="protein sequence ID" value="TKC48058.1"/>
    <property type="molecule type" value="Genomic_DNA"/>
</dbReference>
<name>A0A4U1FEC8_MONMO</name>
<dbReference type="AlphaFoldDB" id="A0A4U1FEC8"/>